<dbReference type="AlphaFoldDB" id="A0A8J7BXF8"/>
<reference evidence="2" key="1">
    <citation type="submission" date="2020-09" db="EMBL/GenBank/DDBJ databases">
        <title>Iningainema tapete sp. nov. (Scytonemataceae, Cyanobacteria) from greenhouses in central Florida (USA) produces two types of nodularin with biosynthetic potential for microcystin-LR and anabaenopeptins.</title>
        <authorList>
            <person name="Berthold D.E."/>
            <person name="Lefler F.W."/>
            <person name="Huang I.-S."/>
            <person name="Abdulla H."/>
            <person name="Zimba P.V."/>
            <person name="Laughinghouse H.D. IV."/>
        </authorList>
    </citation>
    <scope>NUCLEOTIDE SEQUENCE</scope>
    <source>
        <strain evidence="2">BLCCT55</strain>
    </source>
</reference>
<dbReference type="GO" id="GO:0005829">
    <property type="term" value="C:cytosol"/>
    <property type="evidence" value="ECO:0007669"/>
    <property type="project" value="TreeGrafter"/>
</dbReference>
<evidence type="ECO:0000259" key="1">
    <source>
        <dbReference type="PROSITE" id="PS51194"/>
    </source>
</evidence>
<organism evidence="2 3">
    <name type="scientific">Iningainema tapete BLCC-T55</name>
    <dbReference type="NCBI Taxonomy" id="2748662"/>
    <lineage>
        <taxon>Bacteria</taxon>
        <taxon>Bacillati</taxon>
        <taxon>Cyanobacteriota</taxon>
        <taxon>Cyanophyceae</taxon>
        <taxon>Nostocales</taxon>
        <taxon>Scytonemataceae</taxon>
        <taxon>Iningainema tapete</taxon>
    </lineage>
</organism>
<dbReference type="PANTHER" id="PTHR47396:SF1">
    <property type="entry name" value="ATP-DEPENDENT HELICASE IRC3-RELATED"/>
    <property type="match status" value="1"/>
</dbReference>
<dbReference type="Pfam" id="PF00271">
    <property type="entry name" value="Helicase_C"/>
    <property type="match status" value="1"/>
</dbReference>
<dbReference type="Proteomes" id="UP000629098">
    <property type="component" value="Unassembled WGS sequence"/>
</dbReference>
<dbReference type="InterPro" id="IPR050742">
    <property type="entry name" value="Helicase_Restrict-Modif_Enz"/>
</dbReference>
<evidence type="ECO:0000313" key="2">
    <source>
        <dbReference type="EMBL" id="MBD2773732.1"/>
    </source>
</evidence>
<protein>
    <recommendedName>
        <fullName evidence="1">Helicase C-terminal domain-containing protein</fullName>
    </recommendedName>
</protein>
<dbReference type="PROSITE" id="PS51194">
    <property type="entry name" value="HELICASE_CTER"/>
    <property type="match status" value="1"/>
</dbReference>
<dbReference type="InterPro" id="IPR027417">
    <property type="entry name" value="P-loop_NTPase"/>
</dbReference>
<dbReference type="RefSeq" id="WP_190829875.1">
    <property type="nucleotide sequence ID" value="NZ_CAWPPI010000059.1"/>
</dbReference>
<name>A0A8J7BXF8_9CYAN</name>
<dbReference type="SMART" id="SM00490">
    <property type="entry name" value="HELICc"/>
    <property type="match status" value="1"/>
</dbReference>
<dbReference type="SUPFAM" id="SSF52540">
    <property type="entry name" value="P-loop containing nucleoside triphosphate hydrolases"/>
    <property type="match status" value="1"/>
</dbReference>
<feature type="domain" description="Helicase C-terminal" evidence="1">
    <location>
        <begin position="51"/>
        <end position="214"/>
    </location>
</feature>
<dbReference type="PANTHER" id="PTHR47396">
    <property type="entry name" value="TYPE I RESTRICTION ENZYME ECOKI R PROTEIN"/>
    <property type="match status" value="1"/>
</dbReference>
<sequence length="229" mass="26159">MEDAIASGLLVPIRCVRVRTNVDLTNIRFNGVDYRSGDLGKYLFVPLRDQLIADTYINHALGKQAVCFCIDVEHAERMASEFNRRSVQAAHVSERMGHSQRQEILEAYQAGEIQVLCACDILNAGWDSPETEVLLMARPTLSKVIYVQQLGRGTRPAPGKEYLLVFDCEIEAIMLTKPLEKFERRLKEITVLKFAEPLWKSLTDQDKAELQKLAEAALQRYYSQYIYEN</sequence>
<dbReference type="EMBL" id="JACXAE010000059">
    <property type="protein sequence ID" value="MBD2773732.1"/>
    <property type="molecule type" value="Genomic_DNA"/>
</dbReference>
<dbReference type="InterPro" id="IPR001650">
    <property type="entry name" value="Helicase_C-like"/>
</dbReference>
<comment type="caution">
    <text evidence="2">The sequence shown here is derived from an EMBL/GenBank/DDBJ whole genome shotgun (WGS) entry which is preliminary data.</text>
</comment>
<dbReference type="Gene3D" id="3.40.50.300">
    <property type="entry name" value="P-loop containing nucleotide triphosphate hydrolases"/>
    <property type="match status" value="1"/>
</dbReference>
<gene>
    <name evidence="2" type="ORF">ICL16_17050</name>
</gene>
<keyword evidence="3" id="KW-1185">Reference proteome</keyword>
<proteinExistence type="predicted"/>
<evidence type="ECO:0000313" key="3">
    <source>
        <dbReference type="Proteomes" id="UP000629098"/>
    </source>
</evidence>
<accession>A0A8J7BXF8</accession>